<feature type="compositionally biased region" description="Basic and acidic residues" evidence="1">
    <location>
        <begin position="20"/>
        <end position="30"/>
    </location>
</feature>
<comment type="caution">
    <text evidence="2">The sequence shown here is derived from an EMBL/GenBank/DDBJ whole genome shotgun (WGS) entry which is preliminary data.</text>
</comment>
<sequence>YVCSQRILSEGTKLPAPNKRGNEIEKDVPTRKKAKKSVESDPQPINGMSSFESLPSSDEGNKERSEEDDMEIKFDLTIFSTELQRELTVKWEVGHINVTDRFRQYQKEIIEKAGIVGLKYDNIYELLALSSIIVLSWPCPYPSLFTIQEWKEVTKNNPYTVQESSLSPDILSSLNEASFNICGRRYDSVMNIAPLKLSEEEHCLRFVYPISRPFFVSEKEYDLVLNRSNSGSKKRPDLSCMVNGVPILNSEFKPLG</sequence>
<feature type="non-terminal residue" evidence="2">
    <location>
        <position position="256"/>
    </location>
</feature>
<gene>
    <name evidence="2" type="ORF">PBRASI_LOCUS11277</name>
</gene>
<dbReference type="Proteomes" id="UP000789739">
    <property type="component" value="Unassembled WGS sequence"/>
</dbReference>
<dbReference type="AlphaFoldDB" id="A0A9N9E9E1"/>
<keyword evidence="3" id="KW-1185">Reference proteome</keyword>
<dbReference type="EMBL" id="CAJVPI010004859">
    <property type="protein sequence ID" value="CAG8670495.1"/>
    <property type="molecule type" value="Genomic_DNA"/>
</dbReference>
<organism evidence="2 3">
    <name type="scientific">Paraglomus brasilianum</name>
    <dbReference type="NCBI Taxonomy" id="144538"/>
    <lineage>
        <taxon>Eukaryota</taxon>
        <taxon>Fungi</taxon>
        <taxon>Fungi incertae sedis</taxon>
        <taxon>Mucoromycota</taxon>
        <taxon>Glomeromycotina</taxon>
        <taxon>Glomeromycetes</taxon>
        <taxon>Paraglomerales</taxon>
        <taxon>Paraglomeraceae</taxon>
        <taxon>Paraglomus</taxon>
    </lineage>
</organism>
<dbReference type="OrthoDB" id="2421943at2759"/>
<feature type="non-terminal residue" evidence="2">
    <location>
        <position position="1"/>
    </location>
</feature>
<evidence type="ECO:0000256" key="1">
    <source>
        <dbReference type="SAM" id="MobiDB-lite"/>
    </source>
</evidence>
<evidence type="ECO:0000313" key="2">
    <source>
        <dbReference type="EMBL" id="CAG8670495.1"/>
    </source>
</evidence>
<evidence type="ECO:0000313" key="3">
    <source>
        <dbReference type="Proteomes" id="UP000789739"/>
    </source>
</evidence>
<protein>
    <submittedName>
        <fullName evidence="2">613_t:CDS:1</fullName>
    </submittedName>
</protein>
<proteinExistence type="predicted"/>
<name>A0A9N9E9E1_9GLOM</name>
<feature type="region of interest" description="Disordered" evidence="1">
    <location>
        <begin position="1"/>
        <end position="68"/>
    </location>
</feature>
<reference evidence="2" key="1">
    <citation type="submission" date="2021-06" db="EMBL/GenBank/DDBJ databases">
        <authorList>
            <person name="Kallberg Y."/>
            <person name="Tangrot J."/>
            <person name="Rosling A."/>
        </authorList>
    </citation>
    <scope>NUCLEOTIDE SEQUENCE</scope>
    <source>
        <strain evidence="2">BR232B</strain>
    </source>
</reference>
<feature type="compositionally biased region" description="Polar residues" evidence="1">
    <location>
        <begin position="46"/>
        <end position="58"/>
    </location>
</feature>
<accession>A0A9N9E9E1</accession>